<gene>
    <name evidence="1" type="ORF">F4820DRAFT_436764</name>
</gene>
<reference evidence="1 2" key="1">
    <citation type="journal article" date="2022" name="New Phytol.">
        <title>Ecological generalism drives hyperdiversity of secondary metabolite gene clusters in xylarialean endophytes.</title>
        <authorList>
            <person name="Franco M.E.E."/>
            <person name="Wisecaver J.H."/>
            <person name="Arnold A.E."/>
            <person name="Ju Y.M."/>
            <person name="Slot J.C."/>
            <person name="Ahrendt S."/>
            <person name="Moore L.P."/>
            <person name="Eastman K.E."/>
            <person name="Scott K."/>
            <person name="Konkel Z."/>
            <person name="Mondo S.J."/>
            <person name="Kuo A."/>
            <person name="Hayes R.D."/>
            <person name="Haridas S."/>
            <person name="Andreopoulos B."/>
            <person name="Riley R."/>
            <person name="LaButti K."/>
            <person name="Pangilinan J."/>
            <person name="Lipzen A."/>
            <person name="Amirebrahimi M."/>
            <person name="Yan J."/>
            <person name="Adam C."/>
            <person name="Keymanesh K."/>
            <person name="Ng V."/>
            <person name="Louie K."/>
            <person name="Northen T."/>
            <person name="Drula E."/>
            <person name="Henrissat B."/>
            <person name="Hsieh H.M."/>
            <person name="Youens-Clark K."/>
            <person name="Lutzoni F."/>
            <person name="Miadlikowska J."/>
            <person name="Eastwood D.C."/>
            <person name="Hamelin R.C."/>
            <person name="Grigoriev I.V."/>
            <person name="U'Ren J.M."/>
        </authorList>
    </citation>
    <scope>NUCLEOTIDE SEQUENCE [LARGE SCALE GENOMIC DNA]</scope>
    <source>
        <strain evidence="1 2">CBS 119005</strain>
    </source>
</reference>
<protein>
    <submittedName>
        <fullName evidence="1">Uncharacterized protein</fullName>
    </submittedName>
</protein>
<keyword evidence="2" id="KW-1185">Reference proteome</keyword>
<dbReference type="Proteomes" id="UP001497700">
    <property type="component" value="Unassembled WGS sequence"/>
</dbReference>
<comment type="caution">
    <text evidence="1">The sequence shown here is derived from an EMBL/GenBank/DDBJ whole genome shotgun (WGS) entry which is preliminary data.</text>
</comment>
<sequence length="368" mass="40964">MGRPLWVEPTKKSTPSETPSDVAAQSRSSIRRQSSPRRSAADRRQHLRDTRGARLRLLLAAHPDAFDSAWFGPRSLRTDEFREARNALPPHPSMPLQYNASPSLQVPDIVVPAEWPHAMPDPRTNEEDPFSQDPAFMRNFTERMVAEAVAEEAERAGGLAAGPDGIGGLAVAESARRFEAAIEASIARDSRLGEALRPAQTMARTTSFDVPTTQTLPSVRRIPARNVDGLGDRDRSPTPEQDAAWNTLQSTLTPDPQPPSAGSSFARVEEPEPPCDPFNELDLDEREFYSQIPWDSLDHGRRIPPSRRSYADVLRNTSNTLPSEVAEDPEWLAGMHRIVRGLASRQDIPDEWWAQAGLTRSMSWEEEN</sequence>
<accession>A0ACB9YM40</accession>
<proteinExistence type="predicted"/>
<evidence type="ECO:0000313" key="1">
    <source>
        <dbReference type="EMBL" id="KAI4860481.1"/>
    </source>
</evidence>
<organism evidence="1 2">
    <name type="scientific">Hypoxylon rubiginosum</name>
    <dbReference type="NCBI Taxonomy" id="110542"/>
    <lineage>
        <taxon>Eukaryota</taxon>
        <taxon>Fungi</taxon>
        <taxon>Dikarya</taxon>
        <taxon>Ascomycota</taxon>
        <taxon>Pezizomycotina</taxon>
        <taxon>Sordariomycetes</taxon>
        <taxon>Xylariomycetidae</taxon>
        <taxon>Xylariales</taxon>
        <taxon>Hypoxylaceae</taxon>
        <taxon>Hypoxylon</taxon>
    </lineage>
</organism>
<dbReference type="EMBL" id="MU393585">
    <property type="protein sequence ID" value="KAI4860481.1"/>
    <property type="molecule type" value="Genomic_DNA"/>
</dbReference>
<name>A0ACB9YM40_9PEZI</name>
<evidence type="ECO:0000313" key="2">
    <source>
        <dbReference type="Proteomes" id="UP001497700"/>
    </source>
</evidence>